<name>A0A1H3S547_9BACT</name>
<protein>
    <submittedName>
        <fullName evidence="1">Uncharacterized protein</fullName>
    </submittedName>
</protein>
<comment type="caution">
    <text evidence="1">The sequence shown here is derived from an EMBL/GenBank/DDBJ whole genome shotgun (WGS) entry which is preliminary data.</text>
</comment>
<keyword evidence="2" id="KW-1185">Reference proteome</keyword>
<reference evidence="1 2" key="1">
    <citation type="submission" date="2016-10" db="EMBL/GenBank/DDBJ databases">
        <authorList>
            <person name="Varghese N."/>
            <person name="Submissions S."/>
        </authorList>
    </citation>
    <scope>NUCLEOTIDE SEQUENCE [LARGE SCALE GENOMIC DNA]</scope>
    <source>
        <strain evidence="1 2">DSM 17997</strain>
    </source>
</reference>
<accession>A0A1H3S547</accession>
<evidence type="ECO:0000313" key="2">
    <source>
        <dbReference type="Proteomes" id="UP000199663"/>
    </source>
</evidence>
<evidence type="ECO:0000313" key="1">
    <source>
        <dbReference type="EMBL" id="SDZ33004.1"/>
    </source>
</evidence>
<gene>
    <name evidence="1" type="ORF">SAMN05444412_110114</name>
</gene>
<organism evidence="1 2">
    <name type="scientific">Rhodonellum ikkaensis</name>
    <dbReference type="NCBI Taxonomy" id="336829"/>
    <lineage>
        <taxon>Bacteria</taxon>
        <taxon>Pseudomonadati</taxon>
        <taxon>Bacteroidota</taxon>
        <taxon>Cytophagia</taxon>
        <taxon>Cytophagales</taxon>
        <taxon>Cytophagaceae</taxon>
        <taxon>Rhodonellum</taxon>
    </lineage>
</organism>
<proteinExistence type="predicted"/>
<dbReference type="Proteomes" id="UP000199663">
    <property type="component" value="Unassembled WGS sequence"/>
</dbReference>
<sequence>MINELFSYGIKIYARSAIYAEGNLPSTLLKGRFGSD</sequence>
<dbReference type="EMBL" id="FNQC01000010">
    <property type="protein sequence ID" value="SDZ33004.1"/>
    <property type="molecule type" value="Genomic_DNA"/>
</dbReference>